<dbReference type="InterPro" id="IPR036312">
    <property type="entry name" value="Bifun_inhib/LTP/seed_sf"/>
</dbReference>
<feature type="transmembrane region" description="Helical" evidence="1">
    <location>
        <begin position="171"/>
        <end position="190"/>
    </location>
</feature>
<dbReference type="Gramene" id="Psat4g048560.1">
    <property type="protein sequence ID" value="Psat4g048560.1.cds"/>
    <property type="gene ID" value="Psat4g048560"/>
</dbReference>
<dbReference type="AlphaFoldDB" id="A0A9D4XBZ9"/>
<reference evidence="4 5" key="1">
    <citation type="journal article" date="2022" name="Nat. Genet.">
        <title>Improved pea reference genome and pan-genome highlight genomic features and evolutionary characteristics.</title>
        <authorList>
            <person name="Yang T."/>
            <person name="Liu R."/>
            <person name="Luo Y."/>
            <person name="Hu S."/>
            <person name="Wang D."/>
            <person name="Wang C."/>
            <person name="Pandey M.K."/>
            <person name="Ge S."/>
            <person name="Xu Q."/>
            <person name="Li N."/>
            <person name="Li G."/>
            <person name="Huang Y."/>
            <person name="Saxena R.K."/>
            <person name="Ji Y."/>
            <person name="Li M."/>
            <person name="Yan X."/>
            <person name="He Y."/>
            <person name="Liu Y."/>
            <person name="Wang X."/>
            <person name="Xiang C."/>
            <person name="Varshney R.K."/>
            <person name="Ding H."/>
            <person name="Gao S."/>
            <person name="Zong X."/>
        </authorList>
    </citation>
    <scope>NUCLEOTIDE SEQUENCE [LARGE SCALE GENOMIC DNA]</scope>
    <source>
        <strain evidence="4 5">cv. Zhongwan 6</strain>
    </source>
</reference>
<dbReference type="SUPFAM" id="SSF47699">
    <property type="entry name" value="Bifunctional inhibitor/lipid-transfer protein/seed storage 2S albumin"/>
    <property type="match status" value="1"/>
</dbReference>
<dbReference type="InterPro" id="IPR016140">
    <property type="entry name" value="Bifunc_inhib/LTP/seed_store"/>
</dbReference>
<dbReference type="EMBL" id="JAMSHJ010000004">
    <property type="protein sequence ID" value="KAI5416625.1"/>
    <property type="molecule type" value="Genomic_DNA"/>
</dbReference>
<keyword evidence="1" id="KW-0812">Transmembrane</keyword>
<name>A0A9D4XBZ9_PEA</name>
<feature type="chain" id="PRO_5038603253" description="Bifunctional inhibitor/plant lipid transfer protein/seed storage helical domain-containing protein" evidence="2">
    <location>
        <begin position="22"/>
        <end position="193"/>
    </location>
</feature>
<keyword evidence="1" id="KW-1133">Transmembrane helix</keyword>
<evidence type="ECO:0000259" key="3">
    <source>
        <dbReference type="Pfam" id="PF14368"/>
    </source>
</evidence>
<evidence type="ECO:0000256" key="2">
    <source>
        <dbReference type="SAM" id="SignalP"/>
    </source>
</evidence>
<evidence type="ECO:0000313" key="5">
    <source>
        <dbReference type="Proteomes" id="UP001058974"/>
    </source>
</evidence>
<keyword evidence="2" id="KW-0732">Signal</keyword>
<dbReference type="Pfam" id="PF14368">
    <property type="entry name" value="LTP_2"/>
    <property type="match status" value="1"/>
</dbReference>
<organism evidence="4 5">
    <name type="scientific">Pisum sativum</name>
    <name type="common">Garden pea</name>
    <name type="synonym">Lathyrus oleraceus</name>
    <dbReference type="NCBI Taxonomy" id="3888"/>
    <lineage>
        <taxon>Eukaryota</taxon>
        <taxon>Viridiplantae</taxon>
        <taxon>Streptophyta</taxon>
        <taxon>Embryophyta</taxon>
        <taxon>Tracheophyta</taxon>
        <taxon>Spermatophyta</taxon>
        <taxon>Magnoliopsida</taxon>
        <taxon>eudicotyledons</taxon>
        <taxon>Gunneridae</taxon>
        <taxon>Pentapetalae</taxon>
        <taxon>rosids</taxon>
        <taxon>fabids</taxon>
        <taxon>Fabales</taxon>
        <taxon>Fabaceae</taxon>
        <taxon>Papilionoideae</taxon>
        <taxon>50 kb inversion clade</taxon>
        <taxon>NPAAA clade</taxon>
        <taxon>Hologalegina</taxon>
        <taxon>IRL clade</taxon>
        <taxon>Fabeae</taxon>
        <taxon>Lathyrus</taxon>
    </lineage>
</organism>
<protein>
    <recommendedName>
        <fullName evidence="3">Bifunctional inhibitor/plant lipid transfer protein/seed storage helical domain-containing protein</fullName>
    </recommendedName>
</protein>
<gene>
    <name evidence="4" type="ORF">KIW84_041596</name>
</gene>
<feature type="signal peptide" evidence="2">
    <location>
        <begin position="1"/>
        <end position="21"/>
    </location>
</feature>
<feature type="domain" description="Bifunctional inhibitor/plant lipid transfer protein/seed storage helical" evidence="3">
    <location>
        <begin position="22"/>
        <end position="98"/>
    </location>
</feature>
<dbReference type="CDD" id="cd00010">
    <property type="entry name" value="AAI_LTSS"/>
    <property type="match status" value="1"/>
</dbReference>
<evidence type="ECO:0000256" key="1">
    <source>
        <dbReference type="SAM" id="Phobius"/>
    </source>
</evidence>
<dbReference type="Gene3D" id="1.10.110.10">
    <property type="entry name" value="Plant lipid-transfer and hydrophobic proteins"/>
    <property type="match status" value="1"/>
</dbReference>
<keyword evidence="5" id="KW-1185">Reference proteome</keyword>
<dbReference type="Gramene" id="Psat04G0159600-T1">
    <property type="protein sequence ID" value="KAI5416625.1"/>
    <property type="gene ID" value="KIW84_041596"/>
</dbReference>
<proteinExistence type="predicted"/>
<sequence>MVKVLTGLAFLLIWMIFPLSAAPNPTGHCRSIINEMVVECLPYFVNHNNSQPQDPSCCSAVQYVVATASGCICDSIMDMENLPLDVIKSMKLSTVCGVLFPCELDVSAASKIETSLEYLSELSSTAQPSYAPNLNSDAPTPAPIYAPNYNSEAPAPAPIQEPGKKFDVVRLIPFFGFYFMVIIMQVCLCARGE</sequence>
<accession>A0A9D4XBZ9</accession>
<evidence type="ECO:0000313" key="4">
    <source>
        <dbReference type="EMBL" id="KAI5416625.1"/>
    </source>
</evidence>
<comment type="caution">
    <text evidence="4">The sequence shown here is derived from an EMBL/GenBank/DDBJ whole genome shotgun (WGS) entry which is preliminary data.</text>
</comment>
<dbReference type="Proteomes" id="UP001058974">
    <property type="component" value="Chromosome 4"/>
</dbReference>
<keyword evidence="1" id="KW-0472">Membrane</keyword>